<dbReference type="RefSeq" id="WP_406760713.1">
    <property type="nucleotide sequence ID" value="NZ_JBJIAB010000005.1"/>
</dbReference>
<accession>A0ABW8S168</accession>
<sequence>MNIHLQNLINTLTELKTASIISKPDNIERIMKKYDMLFLGSKFNAVYSIELYHCINAIFNFKITLEELNALIPTACNILNMSFAEMVSIDYIGKPNSVMNYKITLWK</sequence>
<organism evidence="1 2">
    <name type="scientific">Candidatus Clostridium helianthi</name>
    <dbReference type="NCBI Taxonomy" id="3381660"/>
    <lineage>
        <taxon>Bacteria</taxon>
        <taxon>Bacillati</taxon>
        <taxon>Bacillota</taxon>
        <taxon>Clostridia</taxon>
        <taxon>Eubacteriales</taxon>
        <taxon>Clostridiaceae</taxon>
        <taxon>Clostridium</taxon>
    </lineage>
</organism>
<evidence type="ECO:0000313" key="1">
    <source>
        <dbReference type="EMBL" id="MFL0164542.1"/>
    </source>
</evidence>
<dbReference type="Proteomes" id="UP001623600">
    <property type="component" value="Unassembled WGS sequence"/>
</dbReference>
<keyword evidence="2" id="KW-1185">Reference proteome</keyword>
<gene>
    <name evidence="1" type="ORF">ACJDTP_05585</name>
</gene>
<protein>
    <submittedName>
        <fullName evidence="1">Uncharacterized protein</fullName>
    </submittedName>
</protein>
<dbReference type="EMBL" id="JBJIAB010000005">
    <property type="protein sequence ID" value="MFL0164542.1"/>
    <property type="molecule type" value="Genomic_DNA"/>
</dbReference>
<reference evidence="1 2" key="1">
    <citation type="submission" date="2024-11" db="EMBL/GenBank/DDBJ databases">
        <authorList>
            <person name="Heng Y.C."/>
            <person name="Lim A.C.H."/>
            <person name="Lee J.K.Y."/>
            <person name="Kittelmann S."/>
        </authorList>
    </citation>
    <scope>NUCLEOTIDE SEQUENCE [LARGE SCALE GENOMIC DNA]</scope>
    <source>
        <strain evidence="1 2">WILCCON 0112</strain>
    </source>
</reference>
<proteinExistence type="predicted"/>
<name>A0ABW8S168_9CLOT</name>
<evidence type="ECO:0000313" key="2">
    <source>
        <dbReference type="Proteomes" id="UP001623600"/>
    </source>
</evidence>
<comment type="caution">
    <text evidence="1">The sequence shown here is derived from an EMBL/GenBank/DDBJ whole genome shotgun (WGS) entry which is preliminary data.</text>
</comment>